<sequence>MHIIDQPVLSQIMAPGGVNLQVYTWKVADMLPLKAGIIIVHGVGEHSRRYDHVAGWFLELGIEVRLYDQRGFGTSGGARGDIPGKMSLVEDLQLVFNTYKQELEQRGISIPPLVLGHSMGGAVVASAVTAGYISPAAMILSSPGLIPKMAAWQKLAVKVSLFINPHLKVPHGLALDKVSHVDAVVEQLKSDPLNHDKVSPALVNFMVEEGLKSIHAANRVNIPCLLLVAGDDYLVNPDGARRFYQNLKPGIGMMHVFAGKYHEIFNEDDATRQEAKQFIQEWIKHVL</sequence>
<evidence type="ECO:0000313" key="2">
    <source>
        <dbReference type="EMBL" id="ATL48644.1"/>
    </source>
</evidence>
<dbReference type="KEGG" id="cbae:COR50_16560"/>
<dbReference type="InterPro" id="IPR022742">
    <property type="entry name" value="Hydrolase_4"/>
</dbReference>
<evidence type="ECO:0000259" key="1">
    <source>
        <dbReference type="Pfam" id="PF12146"/>
    </source>
</evidence>
<accession>A0A291QXQ5</accession>
<keyword evidence="3" id="KW-1185">Reference proteome</keyword>
<dbReference type="AlphaFoldDB" id="A0A291QXQ5"/>
<dbReference type="InterPro" id="IPR029058">
    <property type="entry name" value="AB_hydrolase_fold"/>
</dbReference>
<dbReference type="PANTHER" id="PTHR11614">
    <property type="entry name" value="PHOSPHOLIPASE-RELATED"/>
    <property type="match status" value="1"/>
</dbReference>
<dbReference type="EMBL" id="CP023777">
    <property type="protein sequence ID" value="ATL48644.1"/>
    <property type="molecule type" value="Genomic_DNA"/>
</dbReference>
<protein>
    <submittedName>
        <fullName evidence="2">Lysophospholipase</fullName>
    </submittedName>
</protein>
<proteinExistence type="predicted"/>
<dbReference type="Gene3D" id="3.40.50.1820">
    <property type="entry name" value="alpha/beta hydrolase"/>
    <property type="match status" value="1"/>
</dbReference>
<gene>
    <name evidence="2" type="ORF">COR50_16560</name>
</gene>
<dbReference type="RefSeq" id="WP_098195017.1">
    <property type="nucleotide sequence ID" value="NZ_CP023777.1"/>
</dbReference>
<dbReference type="InterPro" id="IPR051044">
    <property type="entry name" value="MAG_DAG_Lipase"/>
</dbReference>
<dbReference type="SUPFAM" id="SSF53474">
    <property type="entry name" value="alpha/beta-Hydrolases"/>
    <property type="match status" value="1"/>
</dbReference>
<evidence type="ECO:0000313" key="3">
    <source>
        <dbReference type="Proteomes" id="UP000220133"/>
    </source>
</evidence>
<name>A0A291QXQ5_9BACT</name>
<organism evidence="2 3">
    <name type="scientific">Chitinophaga caeni</name>
    <dbReference type="NCBI Taxonomy" id="2029983"/>
    <lineage>
        <taxon>Bacteria</taxon>
        <taxon>Pseudomonadati</taxon>
        <taxon>Bacteroidota</taxon>
        <taxon>Chitinophagia</taxon>
        <taxon>Chitinophagales</taxon>
        <taxon>Chitinophagaceae</taxon>
        <taxon>Chitinophaga</taxon>
    </lineage>
</organism>
<dbReference type="OrthoDB" id="9780932at2"/>
<dbReference type="Pfam" id="PF12146">
    <property type="entry name" value="Hydrolase_4"/>
    <property type="match status" value="1"/>
</dbReference>
<reference evidence="2 3" key="1">
    <citation type="submission" date="2017-10" db="EMBL/GenBank/DDBJ databases">
        <title>Paenichitinophaga pekingensis gen. nov., sp. nov., isolated from activated sludge.</title>
        <authorList>
            <person name="Jin D."/>
            <person name="Kong X."/>
            <person name="Deng Y."/>
            <person name="Bai Z."/>
        </authorList>
    </citation>
    <scope>NUCLEOTIDE SEQUENCE [LARGE SCALE GENOMIC DNA]</scope>
    <source>
        <strain evidence="2 3">13</strain>
    </source>
</reference>
<feature type="domain" description="Serine aminopeptidase S33" evidence="1">
    <location>
        <begin position="34"/>
        <end position="269"/>
    </location>
</feature>
<dbReference type="Proteomes" id="UP000220133">
    <property type="component" value="Chromosome"/>
</dbReference>